<keyword evidence="1" id="KW-0812">Transmembrane</keyword>
<gene>
    <name evidence="3" type="ORF">OIU83_20965</name>
</gene>
<dbReference type="EMBL" id="JAOZEW010000028">
    <property type="protein sequence ID" value="MCV9930143.1"/>
    <property type="molecule type" value="Genomic_DNA"/>
</dbReference>
<evidence type="ECO:0000256" key="1">
    <source>
        <dbReference type="SAM" id="Phobius"/>
    </source>
</evidence>
<keyword evidence="1" id="KW-1133">Transmembrane helix</keyword>
<name>A0A9X2ZM24_9FLAO</name>
<feature type="domain" description="DUF8188" evidence="2">
    <location>
        <begin position="34"/>
        <end position="201"/>
    </location>
</feature>
<protein>
    <recommendedName>
        <fullName evidence="2">DUF8188 domain-containing protein</fullName>
    </recommendedName>
</protein>
<feature type="transmembrane region" description="Helical" evidence="1">
    <location>
        <begin position="7"/>
        <end position="25"/>
    </location>
</feature>
<dbReference type="InterPro" id="IPR058501">
    <property type="entry name" value="DUF8188"/>
</dbReference>
<dbReference type="Pfam" id="PF26603">
    <property type="entry name" value="DUF8188"/>
    <property type="match status" value="1"/>
</dbReference>
<evidence type="ECO:0000313" key="4">
    <source>
        <dbReference type="Proteomes" id="UP001151079"/>
    </source>
</evidence>
<organism evidence="3 4">
    <name type="scientific">Flavobacterium shii</name>
    <dbReference type="NCBI Taxonomy" id="2987687"/>
    <lineage>
        <taxon>Bacteria</taxon>
        <taxon>Pseudomonadati</taxon>
        <taxon>Bacteroidota</taxon>
        <taxon>Flavobacteriia</taxon>
        <taxon>Flavobacteriales</taxon>
        <taxon>Flavobacteriaceae</taxon>
        <taxon>Flavobacterium</taxon>
    </lineage>
</organism>
<sequence length="204" mass="24057">MSNYKNYIGWLIGSFVLFPLLLHFYSTYSINKNDGKRHYQSYINNSVAIKIKIPNNIRKDKIRTIIFKPDYYLTSYNRSGSNNGTMDKLIFYNAEYKKYFAITVFDFLMKYGQTKINLIKTVINDKELFITVNQEDLSNPKYGTKENPVLVFNYKGVEKTIMVGVGNDGYLLLEPTQQEYKHNVITYLTYIMPKEEFEQRFGKQ</sequence>
<evidence type="ECO:0000313" key="3">
    <source>
        <dbReference type="EMBL" id="MCV9930143.1"/>
    </source>
</evidence>
<dbReference type="Proteomes" id="UP001151079">
    <property type="component" value="Unassembled WGS sequence"/>
</dbReference>
<accession>A0A9X2ZM24</accession>
<keyword evidence="4" id="KW-1185">Reference proteome</keyword>
<dbReference type="RefSeq" id="WP_264208222.1">
    <property type="nucleotide sequence ID" value="NZ_JAOZEW010000028.1"/>
</dbReference>
<proteinExistence type="predicted"/>
<keyword evidence="1" id="KW-0472">Membrane</keyword>
<comment type="caution">
    <text evidence="3">The sequence shown here is derived from an EMBL/GenBank/DDBJ whole genome shotgun (WGS) entry which is preliminary data.</text>
</comment>
<evidence type="ECO:0000259" key="2">
    <source>
        <dbReference type="Pfam" id="PF26603"/>
    </source>
</evidence>
<reference evidence="3" key="1">
    <citation type="submission" date="2022-10" db="EMBL/GenBank/DDBJ databases">
        <title>Two novel species of Flavobacterium.</title>
        <authorList>
            <person name="Liu Q."/>
            <person name="Xin Y.-H."/>
        </authorList>
    </citation>
    <scope>NUCLEOTIDE SEQUENCE</scope>
    <source>
        <strain evidence="3">LS1R49</strain>
    </source>
</reference>
<dbReference type="AlphaFoldDB" id="A0A9X2ZM24"/>